<name>A0A1G8Q6A2_9RHOB</name>
<dbReference type="EMBL" id="FNEB01000007">
    <property type="protein sequence ID" value="SDJ00304.1"/>
    <property type="molecule type" value="Genomic_DNA"/>
</dbReference>
<keyword evidence="5 6" id="KW-0408">Iron</keyword>
<evidence type="ECO:0000256" key="2">
    <source>
        <dbReference type="ARBA" id="ARBA00022617"/>
    </source>
</evidence>
<sequence>MHRYTTLPIAAALVATAALAHQGVQNPAVKARMNLMVEVKEATATIGGMVKGAIPFDADRAAQARADLIDHARRIPAAFQARETDPASEARPEIWTDWDGFTQAAEEMEQAAAAIDTSDHATLQDGLRKLGASCSGCHKPYRISK</sequence>
<dbReference type="GO" id="GO:0009055">
    <property type="term" value="F:electron transfer activity"/>
    <property type="evidence" value="ECO:0007669"/>
    <property type="project" value="InterPro"/>
</dbReference>
<feature type="signal peptide" evidence="8">
    <location>
        <begin position="1"/>
        <end position="20"/>
    </location>
</feature>
<evidence type="ECO:0000256" key="8">
    <source>
        <dbReference type="SAM" id="SignalP"/>
    </source>
</evidence>
<dbReference type="Gene3D" id="1.20.120.10">
    <property type="entry name" value="Cytochrome c/b562"/>
    <property type="match status" value="1"/>
</dbReference>
<evidence type="ECO:0000256" key="1">
    <source>
        <dbReference type="ARBA" id="ARBA00022448"/>
    </source>
</evidence>
<dbReference type="Proteomes" id="UP000199340">
    <property type="component" value="Unassembled WGS sequence"/>
</dbReference>
<comment type="PTM">
    <text evidence="7">Binds 1 heme group per subunit.</text>
</comment>
<dbReference type="InterPro" id="IPR002321">
    <property type="entry name" value="Cyt_c_II"/>
</dbReference>
<keyword evidence="3 6" id="KW-0479">Metal-binding</keyword>
<dbReference type="PIRSF" id="PIRSF000027">
    <property type="entry name" value="Cytc_c_prime"/>
    <property type="match status" value="1"/>
</dbReference>
<dbReference type="GO" id="GO:0020037">
    <property type="term" value="F:heme binding"/>
    <property type="evidence" value="ECO:0007669"/>
    <property type="project" value="InterPro"/>
</dbReference>
<evidence type="ECO:0000256" key="7">
    <source>
        <dbReference type="PIRSR" id="PIRSR000027-2"/>
    </source>
</evidence>
<feature type="binding site" description="covalent" evidence="7">
    <location>
        <position position="137"/>
    </location>
    <ligand>
        <name>heme c</name>
        <dbReference type="ChEBI" id="CHEBI:61717"/>
    </ligand>
</feature>
<feature type="chain" id="PRO_5011758721" evidence="8">
    <location>
        <begin position="21"/>
        <end position="145"/>
    </location>
</feature>
<evidence type="ECO:0000256" key="3">
    <source>
        <dbReference type="ARBA" id="ARBA00022723"/>
    </source>
</evidence>
<evidence type="ECO:0000256" key="4">
    <source>
        <dbReference type="ARBA" id="ARBA00022982"/>
    </source>
</evidence>
<protein>
    <submittedName>
        <fullName evidence="9">Cytochrome c556</fullName>
    </submittedName>
</protein>
<reference evidence="9 10" key="1">
    <citation type="submission" date="2016-10" db="EMBL/GenBank/DDBJ databases">
        <authorList>
            <person name="de Groot N.N."/>
        </authorList>
    </citation>
    <scope>NUCLEOTIDE SEQUENCE [LARGE SCALE GENOMIC DNA]</scope>
    <source>
        <strain evidence="9 10">DSM 28010</strain>
    </source>
</reference>
<dbReference type="InterPro" id="IPR010980">
    <property type="entry name" value="Cyt_c/b562"/>
</dbReference>
<organism evidence="9 10">
    <name type="scientific">Lutimaribacter saemankumensis</name>
    <dbReference type="NCBI Taxonomy" id="490829"/>
    <lineage>
        <taxon>Bacteria</taxon>
        <taxon>Pseudomonadati</taxon>
        <taxon>Pseudomonadota</taxon>
        <taxon>Alphaproteobacteria</taxon>
        <taxon>Rhodobacterales</taxon>
        <taxon>Roseobacteraceae</taxon>
        <taxon>Lutimaribacter</taxon>
    </lineage>
</organism>
<keyword evidence="10" id="KW-1185">Reference proteome</keyword>
<evidence type="ECO:0000256" key="6">
    <source>
        <dbReference type="PIRSR" id="PIRSR000027-1"/>
    </source>
</evidence>
<dbReference type="GO" id="GO:0022900">
    <property type="term" value="P:electron transport chain"/>
    <property type="evidence" value="ECO:0007669"/>
    <property type="project" value="InterPro"/>
</dbReference>
<gene>
    <name evidence="9" type="ORF">SAMN05421850_107133</name>
</gene>
<dbReference type="STRING" id="490829.SAMN05421850_107133"/>
<proteinExistence type="predicted"/>
<evidence type="ECO:0000313" key="9">
    <source>
        <dbReference type="EMBL" id="SDJ00304.1"/>
    </source>
</evidence>
<dbReference type="RefSeq" id="WP_090029299.1">
    <property type="nucleotide sequence ID" value="NZ_FNEB01000007.1"/>
</dbReference>
<dbReference type="Pfam" id="PF01322">
    <property type="entry name" value="Cytochrom_C_2"/>
    <property type="match status" value="1"/>
</dbReference>
<evidence type="ECO:0000256" key="5">
    <source>
        <dbReference type="ARBA" id="ARBA00023004"/>
    </source>
</evidence>
<keyword evidence="4" id="KW-0249">Electron transport</keyword>
<keyword evidence="2 7" id="KW-0349">Heme</keyword>
<dbReference type="SUPFAM" id="SSF47175">
    <property type="entry name" value="Cytochromes"/>
    <property type="match status" value="1"/>
</dbReference>
<dbReference type="InterPro" id="IPR012127">
    <property type="entry name" value="Cyt_c_prime"/>
</dbReference>
<keyword evidence="8" id="KW-0732">Signal</keyword>
<evidence type="ECO:0000313" key="10">
    <source>
        <dbReference type="Proteomes" id="UP000199340"/>
    </source>
</evidence>
<feature type="binding site" description="covalent" evidence="7">
    <location>
        <position position="134"/>
    </location>
    <ligand>
        <name>heme c</name>
        <dbReference type="ChEBI" id="CHEBI:61717"/>
    </ligand>
</feature>
<dbReference type="AlphaFoldDB" id="A0A1G8Q6A2"/>
<dbReference type="PROSITE" id="PS51009">
    <property type="entry name" value="CYTCII"/>
    <property type="match status" value="1"/>
</dbReference>
<accession>A0A1G8Q6A2</accession>
<dbReference type="GO" id="GO:0005506">
    <property type="term" value="F:iron ion binding"/>
    <property type="evidence" value="ECO:0007669"/>
    <property type="project" value="InterPro"/>
</dbReference>
<dbReference type="GO" id="GO:0042597">
    <property type="term" value="C:periplasmic space"/>
    <property type="evidence" value="ECO:0007669"/>
    <property type="project" value="InterPro"/>
</dbReference>
<feature type="binding site" description="axial binding residue" evidence="6">
    <location>
        <position position="138"/>
    </location>
    <ligand>
        <name>heme c</name>
        <dbReference type="ChEBI" id="CHEBI:61717"/>
    </ligand>
    <ligandPart>
        <name>Fe</name>
        <dbReference type="ChEBI" id="CHEBI:18248"/>
    </ligandPart>
</feature>
<keyword evidence="1" id="KW-0813">Transport</keyword>
<dbReference type="OrthoDB" id="7596534at2"/>